<feature type="region of interest" description="Disordered" evidence="1">
    <location>
        <begin position="338"/>
        <end position="358"/>
    </location>
</feature>
<feature type="transmembrane region" description="Helical" evidence="2">
    <location>
        <begin position="143"/>
        <end position="161"/>
    </location>
</feature>
<sequence>MNTVKTLCFVVAALSSYAALAYRSVQLRRCRHDSSRRVLVVTLLLQCLTFSMGIVATVGDSFLGVPNLAVLVMHVSAVAFCVGAQIILLRWATEQREARSGARRWMATGLVLGALLTGLFLLADGPGRPASDFNTGSGHPWVLVYLLVFIGSQTVPCVTILRQFRVYTRSTPKAQVRQALRLLSAAAAILFLYCVARAVNVLTSACGIDIGAWQGAASVLSAAGIVVLSLGLTTPAWEGMAASAAQWRSRYRSHRTLYPLWRDLYESFPGIALEPPRSASLLHLRYRLHRRTVEIRDGRRALRPYTGPAPEGAAGAEADDEERQAFAEAARIRRALQVRRAGARPHDSKDPGDLGHPDTVSFAAEVAWLTKVASAYRELGRSEERPTG</sequence>
<reference evidence="5 6" key="1">
    <citation type="journal article" date="2012" name="J. Bacteriol.">
        <title>Draft genome sequence of Streptomyces globisporus C-1027, which produces an antitumor antibiotic consisting of a nine-membered enediyne with a chromoprotein.</title>
        <authorList>
            <person name="Wang L."/>
            <person name="Wang S."/>
            <person name="He Q."/>
            <person name="Yu T."/>
            <person name="Li Q."/>
            <person name="Hong B."/>
        </authorList>
    </citation>
    <scope>NUCLEOTIDE SEQUENCE [LARGE SCALE GENOMIC DNA]</scope>
    <source>
        <strain evidence="5 6">C-1027</strain>
    </source>
</reference>
<feature type="compositionally biased region" description="Basic and acidic residues" evidence="1">
    <location>
        <begin position="344"/>
        <end position="356"/>
    </location>
</feature>
<evidence type="ECO:0000313" key="5">
    <source>
        <dbReference type="EMBL" id="ALU97187.1"/>
    </source>
</evidence>
<dbReference type="STRING" id="1172567.WQO_29935"/>
<feature type="domain" description="DUF6545" evidence="4">
    <location>
        <begin position="247"/>
        <end position="377"/>
    </location>
</feature>
<feature type="transmembrane region" description="Helical" evidence="2">
    <location>
        <begin position="182"/>
        <end position="199"/>
    </location>
</feature>
<dbReference type="NCBIfam" id="NF042915">
    <property type="entry name" value="MAB_1171c_fam"/>
    <property type="match status" value="1"/>
</dbReference>
<evidence type="ECO:0000256" key="3">
    <source>
        <dbReference type="SAM" id="SignalP"/>
    </source>
</evidence>
<feature type="transmembrane region" description="Helical" evidence="2">
    <location>
        <begin position="68"/>
        <end position="93"/>
    </location>
</feature>
<feature type="transmembrane region" description="Helical" evidence="2">
    <location>
        <begin position="211"/>
        <end position="232"/>
    </location>
</feature>
<feature type="signal peptide" evidence="3">
    <location>
        <begin position="1"/>
        <end position="21"/>
    </location>
</feature>
<protein>
    <recommendedName>
        <fullName evidence="4">DUF6545 domain-containing protein</fullName>
    </recommendedName>
</protein>
<dbReference type="InterPro" id="IPR046675">
    <property type="entry name" value="DUF6545"/>
</dbReference>
<evidence type="ECO:0000313" key="6">
    <source>
        <dbReference type="Proteomes" id="UP000064183"/>
    </source>
</evidence>
<dbReference type="InterPro" id="IPR050039">
    <property type="entry name" value="MAB_1171c-like"/>
</dbReference>
<keyword evidence="3" id="KW-0732">Signal</keyword>
<accession>A0A0U3M5T2</accession>
<gene>
    <name evidence="5" type="ORF">WQO_29935</name>
</gene>
<proteinExistence type="predicted"/>
<keyword evidence="2" id="KW-0812">Transmembrane</keyword>
<dbReference type="Pfam" id="PF20182">
    <property type="entry name" value="DUF6545"/>
    <property type="match status" value="1"/>
</dbReference>
<evidence type="ECO:0000256" key="2">
    <source>
        <dbReference type="SAM" id="Phobius"/>
    </source>
</evidence>
<dbReference type="AlphaFoldDB" id="A0A0U3M5T2"/>
<name>A0A0U3M5T2_STRGL</name>
<evidence type="ECO:0000259" key="4">
    <source>
        <dbReference type="Pfam" id="PF20182"/>
    </source>
</evidence>
<dbReference type="EMBL" id="CP013738">
    <property type="protein sequence ID" value="ALU97187.1"/>
    <property type="molecule type" value="Genomic_DNA"/>
</dbReference>
<feature type="transmembrane region" description="Helical" evidence="2">
    <location>
        <begin position="105"/>
        <end position="123"/>
    </location>
</feature>
<feature type="chain" id="PRO_5038784437" description="DUF6545 domain-containing protein" evidence="3">
    <location>
        <begin position="22"/>
        <end position="388"/>
    </location>
</feature>
<dbReference type="KEGG" id="sgb:WQO_29935"/>
<dbReference type="Proteomes" id="UP000064183">
    <property type="component" value="Chromosome"/>
</dbReference>
<keyword evidence="2" id="KW-1133">Transmembrane helix</keyword>
<dbReference type="GeneID" id="27786647"/>
<feature type="transmembrane region" description="Helical" evidence="2">
    <location>
        <begin position="37"/>
        <end position="56"/>
    </location>
</feature>
<evidence type="ECO:0000256" key="1">
    <source>
        <dbReference type="SAM" id="MobiDB-lite"/>
    </source>
</evidence>
<dbReference type="RefSeq" id="WP_010058251.1">
    <property type="nucleotide sequence ID" value="NZ_CP013738.1"/>
</dbReference>
<keyword evidence="2" id="KW-0472">Membrane</keyword>
<organism evidence="5 6">
    <name type="scientific">Streptomyces globisporus C-1027</name>
    <dbReference type="NCBI Taxonomy" id="1172567"/>
    <lineage>
        <taxon>Bacteria</taxon>
        <taxon>Bacillati</taxon>
        <taxon>Actinomycetota</taxon>
        <taxon>Actinomycetes</taxon>
        <taxon>Kitasatosporales</taxon>
        <taxon>Streptomycetaceae</taxon>
        <taxon>Streptomyces</taxon>
    </lineage>
</organism>
<feature type="region of interest" description="Disordered" evidence="1">
    <location>
        <begin position="299"/>
        <end position="323"/>
    </location>
</feature>